<dbReference type="GO" id="GO:0042742">
    <property type="term" value="P:defense response to bacterium"/>
    <property type="evidence" value="ECO:0007669"/>
    <property type="project" value="InterPro"/>
</dbReference>
<dbReference type="Proteomes" id="UP001146120">
    <property type="component" value="Unassembled WGS sequence"/>
</dbReference>
<feature type="domain" description="Barwin" evidence="1">
    <location>
        <begin position="34"/>
        <end position="89"/>
    </location>
</feature>
<evidence type="ECO:0000313" key="2">
    <source>
        <dbReference type="EMBL" id="DAZ95403.1"/>
    </source>
</evidence>
<dbReference type="SUPFAM" id="SSF50685">
    <property type="entry name" value="Barwin-like endoglucanases"/>
    <property type="match status" value="1"/>
</dbReference>
<dbReference type="Gene3D" id="2.40.40.10">
    <property type="entry name" value="RlpA-like domain"/>
    <property type="match status" value="1"/>
</dbReference>
<proteinExistence type="predicted"/>
<dbReference type="InterPro" id="IPR036908">
    <property type="entry name" value="RlpA-like_sf"/>
</dbReference>
<reference evidence="2" key="2">
    <citation type="journal article" date="2023" name="Microbiol Resour">
        <title>Decontamination and Annotation of the Draft Genome Sequence of the Oomycete Lagenidium giganteum ARSEF 373.</title>
        <authorList>
            <person name="Morgan W.R."/>
            <person name="Tartar A."/>
        </authorList>
    </citation>
    <scope>NUCLEOTIDE SEQUENCE</scope>
    <source>
        <strain evidence="2">ARSEF 373</strain>
    </source>
</reference>
<dbReference type="EMBL" id="DAKRPA010000206">
    <property type="protein sequence ID" value="DAZ95403.1"/>
    <property type="molecule type" value="Genomic_DNA"/>
</dbReference>
<protein>
    <recommendedName>
        <fullName evidence="1">Barwin domain-containing protein</fullName>
    </recommendedName>
</protein>
<comment type="caution">
    <text evidence="2">The sequence shown here is derived from an EMBL/GenBank/DDBJ whole genome shotgun (WGS) entry which is preliminary data.</text>
</comment>
<name>A0AAV2YNP9_9STRA</name>
<keyword evidence="3" id="KW-1185">Reference proteome</keyword>
<organism evidence="2 3">
    <name type="scientific">Lagenidium giganteum</name>
    <dbReference type="NCBI Taxonomy" id="4803"/>
    <lineage>
        <taxon>Eukaryota</taxon>
        <taxon>Sar</taxon>
        <taxon>Stramenopiles</taxon>
        <taxon>Oomycota</taxon>
        <taxon>Peronosporomycetes</taxon>
        <taxon>Pythiales</taxon>
        <taxon>Pythiaceae</taxon>
    </lineage>
</organism>
<gene>
    <name evidence="2" type="ORF">N0F65_001061</name>
</gene>
<evidence type="ECO:0000313" key="3">
    <source>
        <dbReference type="Proteomes" id="UP001146120"/>
    </source>
</evidence>
<dbReference type="PRINTS" id="PR00602">
    <property type="entry name" value="BARWIN"/>
</dbReference>
<accession>A0AAV2YNP9</accession>
<evidence type="ECO:0000259" key="1">
    <source>
        <dbReference type="Pfam" id="PF00967"/>
    </source>
</evidence>
<dbReference type="InterPro" id="IPR001153">
    <property type="entry name" value="Barwin_dom"/>
</dbReference>
<dbReference type="AlphaFoldDB" id="A0AAV2YNP9"/>
<sequence>MDVVDSATPATSGATYHLYDGVLPSADSMHIPGELKCGDRVRVTNKNDGGRVVVQVVDSGGARGFDLSKQAFDMIDTNKDGYKNGNLDIE</sequence>
<reference evidence="2" key="1">
    <citation type="submission" date="2022-11" db="EMBL/GenBank/DDBJ databases">
        <authorList>
            <person name="Morgan W.R."/>
            <person name="Tartar A."/>
        </authorList>
    </citation>
    <scope>NUCLEOTIDE SEQUENCE</scope>
    <source>
        <strain evidence="2">ARSEF 373</strain>
    </source>
</reference>
<dbReference type="GO" id="GO:0050832">
    <property type="term" value="P:defense response to fungus"/>
    <property type="evidence" value="ECO:0007669"/>
    <property type="project" value="InterPro"/>
</dbReference>
<dbReference type="Pfam" id="PF00967">
    <property type="entry name" value="Barwin"/>
    <property type="match status" value="1"/>
</dbReference>